<dbReference type="AlphaFoldDB" id="A0A1X2GSM8"/>
<proteinExistence type="predicted"/>
<sequence>MKPVLGSIGSLIIDDIRYRDGTEINNVIGGAGIFAIFGMRIWVQGPEARSIGYIAQRGFDHPKEIDESLASLDISLRSITHEDKHTTRGLNIFGDNDHREFEYIHPIIRTTPEDFPDDWIASMKFVHIICSTERTLEIVKAWRAREESLGKSSKTLFLWEPLPWACLADNYPNILEAGQYVDVISPNDEEAARFLGLGENGADTTVEMVETSLLRMVHDFPHATIVVRAGKKGAAVAVGENVVWVPAYWSSSEHVKDVTGAGNAFCGGFMTGWIASDSDPVLAAAYGSVASSFIIEQVGVPTLTRKTSDHLELWNSGPSPHDRLSEILDRLGLT</sequence>
<dbReference type="InterPro" id="IPR011611">
    <property type="entry name" value="PfkB_dom"/>
</dbReference>
<dbReference type="Proteomes" id="UP000242146">
    <property type="component" value="Unassembled WGS sequence"/>
</dbReference>
<name>A0A1X2GSM8_9FUNG</name>
<keyword evidence="2" id="KW-0418">Kinase</keyword>
<feature type="domain" description="Carbohydrate kinase PfkB" evidence="1">
    <location>
        <begin position="7"/>
        <end position="300"/>
    </location>
</feature>
<dbReference type="EMBL" id="MCGT01000004">
    <property type="protein sequence ID" value="ORX60482.1"/>
    <property type="molecule type" value="Genomic_DNA"/>
</dbReference>
<dbReference type="GO" id="GO:0016301">
    <property type="term" value="F:kinase activity"/>
    <property type="evidence" value="ECO:0007669"/>
    <property type="project" value="UniProtKB-KW"/>
</dbReference>
<dbReference type="OrthoDB" id="497927at2759"/>
<accession>A0A1X2GSM8</accession>
<dbReference type="PANTHER" id="PTHR47098:SF2">
    <property type="entry name" value="PROTEIN MAK32"/>
    <property type="match status" value="1"/>
</dbReference>
<protein>
    <submittedName>
        <fullName evidence="2">Ribokinase-like protein</fullName>
    </submittedName>
</protein>
<dbReference type="Gene3D" id="3.40.1190.20">
    <property type="match status" value="1"/>
</dbReference>
<keyword evidence="3" id="KW-1185">Reference proteome</keyword>
<gene>
    <name evidence="2" type="ORF">DM01DRAFT_1380804</name>
</gene>
<comment type="caution">
    <text evidence="2">The sequence shown here is derived from an EMBL/GenBank/DDBJ whole genome shotgun (WGS) entry which is preliminary data.</text>
</comment>
<dbReference type="PANTHER" id="PTHR47098">
    <property type="entry name" value="PROTEIN MAK32"/>
    <property type="match status" value="1"/>
</dbReference>
<evidence type="ECO:0000313" key="3">
    <source>
        <dbReference type="Proteomes" id="UP000242146"/>
    </source>
</evidence>
<reference evidence="2 3" key="1">
    <citation type="submission" date="2016-07" db="EMBL/GenBank/DDBJ databases">
        <title>Pervasive Adenine N6-methylation of Active Genes in Fungi.</title>
        <authorList>
            <consortium name="DOE Joint Genome Institute"/>
            <person name="Mondo S.J."/>
            <person name="Dannebaum R.O."/>
            <person name="Kuo R.C."/>
            <person name="Labutti K."/>
            <person name="Haridas S."/>
            <person name="Kuo A."/>
            <person name="Salamov A."/>
            <person name="Ahrendt S.R."/>
            <person name="Lipzen A."/>
            <person name="Sullivan W."/>
            <person name="Andreopoulos W.B."/>
            <person name="Clum A."/>
            <person name="Lindquist E."/>
            <person name="Daum C."/>
            <person name="Ramamoorthy G.K."/>
            <person name="Gryganskyi A."/>
            <person name="Culley D."/>
            <person name="Magnuson J.K."/>
            <person name="James T.Y."/>
            <person name="O'Malley M.A."/>
            <person name="Stajich J.E."/>
            <person name="Spatafora J.W."/>
            <person name="Visel A."/>
            <person name="Grigoriev I.V."/>
        </authorList>
    </citation>
    <scope>NUCLEOTIDE SEQUENCE [LARGE SCALE GENOMIC DNA]</scope>
    <source>
        <strain evidence="2 3">NRRL 3301</strain>
    </source>
</reference>
<keyword evidence="2" id="KW-0808">Transferase</keyword>
<dbReference type="SUPFAM" id="SSF53613">
    <property type="entry name" value="Ribokinase-like"/>
    <property type="match status" value="1"/>
</dbReference>
<evidence type="ECO:0000259" key="1">
    <source>
        <dbReference type="Pfam" id="PF00294"/>
    </source>
</evidence>
<organism evidence="2 3">
    <name type="scientific">Hesseltinella vesiculosa</name>
    <dbReference type="NCBI Taxonomy" id="101127"/>
    <lineage>
        <taxon>Eukaryota</taxon>
        <taxon>Fungi</taxon>
        <taxon>Fungi incertae sedis</taxon>
        <taxon>Mucoromycota</taxon>
        <taxon>Mucoromycotina</taxon>
        <taxon>Mucoromycetes</taxon>
        <taxon>Mucorales</taxon>
        <taxon>Cunninghamellaceae</taxon>
        <taxon>Hesseltinella</taxon>
    </lineage>
</organism>
<dbReference type="STRING" id="101127.A0A1X2GSM8"/>
<dbReference type="InterPro" id="IPR029056">
    <property type="entry name" value="Ribokinase-like"/>
</dbReference>
<evidence type="ECO:0000313" key="2">
    <source>
        <dbReference type="EMBL" id="ORX60482.1"/>
    </source>
</evidence>
<dbReference type="Pfam" id="PF00294">
    <property type="entry name" value="PfkB"/>
    <property type="match status" value="1"/>
</dbReference>